<accession>A0A1B4V3E7</accession>
<keyword evidence="2" id="KW-1185">Reference proteome</keyword>
<gene>
    <name evidence="1" type="ORF">SVA_1527</name>
</gene>
<evidence type="ECO:0000313" key="1">
    <source>
        <dbReference type="EMBL" id="BAU48089.1"/>
    </source>
</evidence>
<dbReference type="GO" id="GO:0016740">
    <property type="term" value="F:transferase activity"/>
    <property type="evidence" value="ECO:0007669"/>
    <property type="project" value="UniProtKB-KW"/>
</dbReference>
<dbReference type="AlphaFoldDB" id="A0A1B4V3E7"/>
<dbReference type="Pfam" id="PF13692">
    <property type="entry name" value="Glyco_trans_1_4"/>
    <property type="match status" value="1"/>
</dbReference>
<organism evidence="1 2">
    <name type="scientific">Sulfurifustis variabilis</name>
    <dbReference type="NCBI Taxonomy" id="1675686"/>
    <lineage>
        <taxon>Bacteria</taxon>
        <taxon>Pseudomonadati</taxon>
        <taxon>Pseudomonadota</taxon>
        <taxon>Gammaproteobacteria</taxon>
        <taxon>Acidiferrobacterales</taxon>
        <taxon>Acidiferrobacteraceae</taxon>
        <taxon>Sulfurifustis</taxon>
    </lineage>
</organism>
<sequence length="422" mass="47553">MRKRVGRDNPDISLWPGDDMVTLTNLKKRGRTFLARAGLDIRRRPCTWSPRCVSLRSTVRPARGSVLLAYVLEPFLLSPGEPVSTAHTHHSESLLIARTWLDLGFDVDVIDYRNDAFVPRRDYRFFVCARTQFDRLAPLLPDGCVRIAHLDTAHFLFNNHAAFGRALDLQRRRGVTCTSIRIVETNRAIELADYGALLGGEFLRGTYAYAGKPLYCLPVPTLRTYPSPERKDYDAARRRFVWFGSTGFVHKGLDRVLEAFRDMPELELRVCGPIDREPEFARIYDAELGRTPNVRTVGWLDVDGPDFLRVVEDCVALVFPSCAESQSASSLTCMQAGLIPILTREAGIDTRDFGVTLEDASIPAIRAAVRHVAGLPAEELRRRACAARDHARAHHTLEHYRRAYRAMVEDILQRGKPARSAG</sequence>
<dbReference type="SUPFAM" id="SSF53756">
    <property type="entry name" value="UDP-Glycosyltransferase/glycogen phosphorylase"/>
    <property type="match status" value="1"/>
</dbReference>
<dbReference type="Proteomes" id="UP000218899">
    <property type="component" value="Chromosome"/>
</dbReference>
<dbReference type="RefSeq" id="WP_096460634.1">
    <property type="nucleotide sequence ID" value="NZ_AP014936.1"/>
</dbReference>
<dbReference type="Gene3D" id="3.40.50.2000">
    <property type="entry name" value="Glycogen Phosphorylase B"/>
    <property type="match status" value="1"/>
</dbReference>
<dbReference type="OrthoDB" id="476710at2"/>
<proteinExistence type="predicted"/>
<keyword evidence="1" id="KW-0808">Transferase</keyword>
<dbReference type="EMBL" id="AP014936">
    <property type="protein sequence ID" value="BAU48089.1"/>
    <property type="molecule type" value="Genomic_DNA"/>
</dbReference>
<evidence type="ECO:0000313" key="2">
    <source>
        <dbReference type="Proteomes" id="UP000218899"/>
    </source>
</evidence>
<dbReference type="KEGG" id="sva:SVA_1527"/>
<name>A0A1B4V3E7_9GAMM</name>
<reference evidence="1 2" key="1">
    <citation type="submission" date="2015-08" db="EMBL/GenBank/DDBJ databases">
        <title>Complete genome sequence of Sulfurifustis variabilis.</title>
        <authorList>
            <person name="Miura A."/>
            <person name="Kojima H."/>
            <person name="Fukui M."/>
        </authorList>
    </citation>
    <scope>NUCLEOTIDE SEQUENCE [LARGE SCALE GENOMIC DNA]</scope>
    <source>
        <strain evidence="2">skN76</strain>
    </source>
</reference>
<protein>
    <submittedName>
        <fullName evidence="1">Glycosyl transferase family 1</fullName>
    </submittedName>
</protein>